<dbReference type="PROSITE" id="PS51755">
    <property type="entry name" value="OMPR_PHOB"/>
    <property type="match status" value="1"/>
</dbReference>
<dbReference type="GO" id="GO:0032993">
    <property type="term" value="C:protein-DNA complex"/>
    <property type="evidence" value="ECO:0007669"/>
    <property type="project" value="TreeGrafter"/>
</dbReference>
<organism evidence="12 13">
    <name type="scientific">Desulfitobacterium chlororespirans DSM 11544</name>
    <dbReference type="NCBI Taxonomy" id="1121395"/>
    <lineage>
        <taxon>Bacteria</taxon>
        <taxon>Bacillati</taxon>
        <taxon>Bacillota</taxon>
        <taxon>Clostridia</taxon>
        <taxon>Eubacteriales</taxon>
        <taxon>Desulfitobacteriaceae</taxon>
        <taxon>Desulfitobacterium</taxon>
    </lineage>
</organism>
<feature type="DNA-binding region" description="OmpR/PhoB-type" evidence="9">
    <location>
        <begin position="128"/>
        <end position="227"/>
    </location>
</feature>
<gene>
    <name evidence="12" type="ORF">SAMN02745215_00099</name>
</gene>
<dbReference type="InterPro" id="IPR001867">
    <property type="entry name" value="OmpR/PhoB-type_DNA-bd"/>
</dbReference>
<dbReference type="InterPro" id="IPR039420">
    <property type="entry name" value="WalR-like"/>
</dbReference>
<dbReference type="CDD" id="cd00383">
    <property type="entry name" value="trans_reg_C"/>
    <property type="match status" value="1"/>
</dbReference>
<evidence type="ECO:0000313" key="12">
    <source>
        <dbReference type="EMBL" id="SHN49740.1"/>
    </source>
</evidence>
<dbReference type="Pfam" id="PF00486">
    <property type="entry name" value="Trans_reg_C"/>
    <property type="match status" value="1"/>
</dbReference>
<sequence>MIKILLVEDDDFIANVVGYYLNTAGKYQLDCAKTAGEAMSCIRNSYDLILLDILLPDDNGINLCQQIRKWHNCPILFISCLDDDQNIIRALNAGGDDFITKPFDNKILEARIQANLRRVELDRREEPQRQIVTSIFSLEPETHTVVFPTQKLTLSTTEYKLLSFLVLHKGKCYPAKELYEQIWGYTSYGDARTVVVHIYNLRKKLTPYLEGLDCISNLPGKGYTFWLPD</sequence>
<keyword evidence="4" id="KW-0805">Transcription regulation</keyword>
<evidence type="ECO:0000256" key="4">
    <source>
        <dbReference type="ARBA" id="ARBA00023015"/>
    </source>
</evidence>
<keyword evidence="3" id="KW-0902">Two-component regulatory system</keyword>
<evidence type="ECO:0000259" key="10">
    <source>
        <dbReference type="PROSITE" id="PS50110"/>
    </source>
</evidence>
<feature type="modified residue" description="4-aspartylphosphate" evidence="8">
    <location>
        <position position="52"/>
    </location>
</feature>
<evidence type="ECO:0000256" key="8">
    <source>
        <dbReference type="PROSITE-ProRule" id="PRU00169"/>
    </source>
</evidence>
<dbReference type="Gene3D" id="3.40.50.2300">
    <property type="match status" value="1"/>
</dbReference>
<dbReference type="SMART" id="SM00862">
    <property type="entry name" value="Trans_reg_C"/>
    <property type="match status" value="1"/>
</dbReference>
<dbReference type="SUPFAM" id="SSF52172">
    <property type="entry name" value="CheY-like"/>
    <property type="match status" value="1"/>
</dbReference>
<dbReference type="InterPro" id="IPR011006">
    <property type="entry name" value="CheY-like_superfamily"/>
</dbReference>
<dbReference type="Proteomes" id="UP000184010">
    <property type="component" value="Unassembled WGS sequence"/>
</dbReference>
<keyword evidence="6" id="KW-0804">Transcription</keyword>
<keyword evidence="13" id="KW-1185">Reference proteome</keyword>
<dbReference type="Gene3D" id="1.10.10.10">
    <property type="entry name" value="Winged helix-like DNA-binding domain superfamily/Winged helix DNA-binding domain"/>
    <property type="match status" value="1"/>
</dbReference>
<dbReference type="PROSITE" id="PS50110">
    <property type="entry name" value="RESPONSE_REGULATORY"/>
    <property type="match status" value="1"/>
</dbReference>
<feature type="domain" description="OmpR/PhoB-type" evidence="11">
    <location>
        <begin position="128"/>
        <end position="227"/>
    </location>
</feature>
<feature type="domain" description="Response regulatory" evidence="10">
    <location>
        <begin position="3"/>
        <end position="116"/>
    </location>
</feature>
<accession>A0A1M7RU56</accession>
<evidence type="ECO:0000259" key="11">
    <source>
        <dbReference type="PROSITE" id="PS51755"/>
    </source>
</evidence>
<dbReference type="InterPro" id="IPR036388">
    <property type="entry name" value="WH-like_DNA-bd_sf"/>
</dbReference>
<name>A0A1M7RU56_9FIRM</name>
<proteinExistence type="predicted"/>
<dbReference type="Gene3D" id="6.10.250.690">
    <property type="match status" value="1"/>
</dbReference>
<dbReference type="GO" id="GO:0000156">
    <property type="term" value="F:phosphorelay response regulator activity"/>
    <property type="evidence" value="ECO:0007669"/>
    <property type="project" value="TreeGrafter"/>
</dbReference>
<dbReference type="STRING" id="1121395.SAMN02745215_00099"/>
<dbReference type="PANTHER" id="PTHR48111">
    <property type="entry name" value="REGULATOR OF RPOS"/>
    <property type="match status" value="1"/>
</dbReference>
<keyword evidence="5 9" id="KW-0238">DNA-binding</keyword>
<comment type="function">
    <text evidence="7">May play the central regulatory role in sporulation. It may be an element of the effector pathway responsible for the activation of sporulation genes in response to nutritional stress. Spo0A may act in concert with spo0H (a sigma factor) to control the expression of some genes that are critical to the sporulation process.</text>
</comment>
<dbReference type="GO" id="GO:0005829">
    <property type="term" value="C:cytosol"/>
    <property type="evidence" value="ECO:0007669"/>
    <property type="project" value="TreeGrafter"/>
</dbReference>
<protein>
    <recommendedName>
        <fullName evidence="1">Stage 0 sporulation protein A homolog</fullName>
    </recommendedName>
</protein>
<keyword evidence="2 8" id="KW-0597">Phosphoprotein</keyword>
<dbReference type="InterPro" id="IPR016032">
    <property type="entry name" value="Sig_transdc_resp-reg_C-effctor"/>
</dbReference>
<dbReference type="SMART" id="SM00448">
    <property type="entry name" value="REC"/>
    <property type="match status" value="1"/>
</dbReference>
<dbReference type="Pfam" id="PF00072">
    <property type="entry name" value="Response_reg"/>
    <property type="match status" value="1"/>
</dbReference>
<evidence type="ECO:0000256" key="1">
    <source>
        <dbReference type="ARBA" id="ARBA00018672"/>
    </source>
</evidence>
<evidence type="ECO:0000256" key="2">
    <source>
        <dbReference type="ARBA" id="ARBA00022553"/>
    </source>
</evidence>
<evidence type="ECO:0000256" key="6">
    <source>
        <dbReference type="ARBA" id="ARBA00023163"/>
    </source>
</evidence>
<dbReference type="GO" id="GO:0006355">
    <property type="term" value="P:regulation of DNA-templated transcription"/>
    <property type="evidence" value="ECO:0007669"/>
    <property type="project" value="InterPro"/>
</dbReference>
<evidence type="ECO:0000256" key="7">
    <source>
        <dbReference type="ARBA" id="ARBA00024867"/>
    </source>
</evidence>
<evidence type="ECO:0000256" key="5">
    <source>
        <dbReference type="ARBA" id="ARBA00023125"/>
    </source>
</evidence>
<dbReference type="SUPFAM" id="SSF46894">
    <property type="entry name" value="C-terminal effector domain of the bipartite response regulators"/>
    <property type="match status" value="1"/>
</dbReference>
<dbReference type="AlphaFoldDB" id="A0A1M7RU56"/>
<evidence type="ECO:0000313" key="13">
    <source>
        <dbReference type="Proteomes" id="UP000184010"/>
    </source>
</evidence>
<dbReference type="GO" id="GO:0000976">
    <property type="term" value="F:transcription cis-regulatory region binding"/>
    <property type="evidence" value="ECO:0007669"/>
    <property type="project" value="TreeGrafter"/>
</dbReference>
<dbReference type="PANTHER" id="PTHR48111:SF40">
    <property type="entry name" value="PHOSPHATE REGULON TRANSCRIPTIONAL REGULATORY PROTEIN PHOB"/>
    <property type="match status" value="1"/>
</dbReference>
<evidence type="ECO:0000256" key="3">
    <source>
        <dbReference type="ARBA" id="ARBA00023012"/>
    </source>
</evidence>
<dbReference type="InterPro" id="IPR001789">
    <property type="entry name" value="Sig_transdc_resp-reg_receiver"/>
</dbReference>
<reference evidence="13" key="1">
    <citation type="submission" date="2016-12" db="EMBL/GenBank/DDBJ databases">
        <authorList>
            <person name="Varghese N."/>
            <person name="Submissions S."/>
        </authorList>
    </citation>
    <scope>NUCLEOTIDE SEQUENCE [LARGE SCALE GENOMIC DNA]</scope>
    <source>
        <strain evidence="13">DSM 11544</strain>
    </source>
</reference>
<evidence type="ECO:0000256" key="9">
    <source>
        <dbReference type="PROSITE-ProRule" id="PRU01091"/>
    </source>
</evidence>
<dbReference type="EMBL" id="FRDN01000003">
    <property type="protein sequence ID" value="SHN49740.1"/>
    <property type="molecule type" value="Genomic_DNA"/>
</dbReference>